<evidence type="ECO:0000256" key="3">
    <source>
        <dbReference type="ARBA" id="ARBA00022630"/>
    </source>
</evidence>
<feature type="domain" description="FAD/NAD(P)-binding" evidence="6">
    <location>
        <begin position="6"/>
        <end position="332"/>
    </location>
</feature>
<name>A0AAC8UC54_HAEDC</name>
<dbReference type="OMA" id="DHCIFLD"/>
<dbReference type="RefSeq" id="WP_010944810.1">
    <property type="nucleotide sequence ID" value="NZ_CP011218.1"/>
</dbReference>
<reference evidence="7 8" key="1">
    <citation type="journal article" date="2015" name="PLoS Negl. Trop. Dis.">
        <title>Haemophilus ducreyi Cutaneous Ulcer Strains Are Nearly Identical to Class I Genital Ulcer Strains.</title>
        <authorList>
            <person name="Gangaiah D."/>
            <person name="Webb K.M."/>
            <person name="Humphreys T.L."/>
            <person name="Fortney K.R."/>
            <person name="Toh E."/>
            <person name="Tai A."/>
            <person name="Katz S.S."/>
            <person name="Pillay A."/>
            <person name="Chen C.Y."/>
            <person name="Roberts S.A."/>
            <person name="Munson R.S.Jr."/>
            <person name="Spinola S.M."/>
        </authorList>
    </citation>
    <scope>NUCLEOTIDE SEQUENCE [LARGE SCALE GENOMIC DNA]</scope>
    <source>
        <strain evidence="8">CLU2</strain>
    </source>
</reference>
<dbReference type="AlphaFoldDB" id="A0AAC8UC54"/>
<evidence type="ECO:0000256" key="1">
    <source>
        <dbReference type="ARBA" id="ARBA00001974"/>
    </source>
</evidence>
<dbReference type="GO" id="GO:0003955">
    <property type="term" value="F:NAD(P)H dehydrogenase (quinone) activity"/>
    <property type="evidence" value="ECO:0007669"/>
    <property type="project" value="TreeGrafter"/>
</dbReference>
<proteinExistence type="inferred from homology"/>
<dbReference type="PANTHER" id="PTHR42913">
    <property type="entry name" value="APOPTOSIS-INDUCING FACTOR 1"/>
    <property type="match status" value="1"/>
</dbReference>
<dbReference type="InterPro" id="IPR036188">
    <property type="entry name" value="FAD/NAD-bd_sf"/>
</dbReference>
<organism evidence="7 8">
    <name type="scientific">Haemophilus ducreyi</name>
    <dbReference type="NCBI Taxonomy" id="730"/>
    <lineage>
        <taxon>Bacteria</taxon>
        <taxon>Pseudomonadati</taxon>
        <taxon>Pseudomonadota</taxon>
        <taxon>Gammaproteobacteria</taxon>
        <taxon>Pasteurellales</taxon>
        <taxon>Pasteurellaceae</taxon>
        <taxon>Haemophilus</taxon>
    </lineage>
</organism>
<evidence type="ECO:0000256" key="4">
    <source>
        <dbReference type="ARBA" id="ARBA00022827"/>
    </source>
</evidence>
<dbReference type="InterPro" id="IPR051169">
    <property type="entry name" value="NADH-Q_oxidoreductase"/>
</dbReference>
<evidence type="ECO:0000259" key="6">
    <source>
        <dbReference type="Pfam" id="PF07992"/>
    </source>
</evidence>
<dbReference type="PRINTS" id="PR00368">
    <property type="entry name" value="FADPNR"/>
</dbReference>
<protein>
    <submittedName>
        <fullName evidence="7">NADH dehydrogenase</fullName>
    </submittedName>
</protein>
<evidence type="ECO:0000256" key="2">
    <source>
        <dbReference type="ARBA" id="ARBA00005272"/>
    </source>
</evidence>
<dbReference type="PANTHER" id="PTHR42913:SF3">
    <property type="entry name" value="64 KDA MITOCHONDRIAL NADH DEHYDROGENASE (EUROFUNG)"/>
    <property type="match status" value="1"/>
</dbReference>
<keyword evidence="3" id="KW-0285">Flavoprotein</keyword>
<dbReference type="GO" id="GO:0019646">
    <property type="term" value="P:aerobic electron transport chain"/>
    <property type="evidence" value="ECO:0007669"/>
    <property type="project" value="TreeGrafter"/>
</dbReference>
<dbReference type="Gene3D" id="3.50.50.100">
    <property type="match status" value="1"/>
</dbReference>
<keyword evidence="5" id="KW-0560">Oxidoreductase</keyword>
<keyword evidence="4" id="KW-0274">FAD</keyword>
<accession>A0AAC8UC54</accession>
<dbReference type="EMBL" id="CP011219">
    <property type="protein sequence ID" value="AKO32253.1"/>
    <property type="molecule type" value="Genomic_DNA"/>
</dbReference>
<gene>
    <name evidence="7" type="ORF">RZ57_03435</name>
</gene>
<sequence length="428" mass="47135">MAKETIIIVGGGAGGLELATYLGNKLSRKNKAHVLLIDRNTTHLWKPLLHEVATGSLDEGIDALSYRAHAKNHGFEFQQGTLIAVDREQKQITLAPIYNEQNELLVKERQVAYDKLVIAIGSKSNDFGTKGVAEHCIFLDDIKQAKLFQKRMMELFLQFSHSDNQDVKIAIVGGGATGIELSAELYNTAKHLHEYGFGKLHRASLKVTLVEASERLIPALTQKVSNSALYELRKAGVDVKLNTMITEAVENGLITQTGEKIEANLIVWSAGVKAPDFVKNLGFETNHLNQIEVKETLQTTVDDAVYVIGDCASLMQDGKPIPPRAQAAHQMATQCGKNIIAALTGKELKPFKFNDRGSLLSFSHFGTVGTLMGNLVSGNMFIEGKIARLAYLSLYRMHQVALHGWFKTGLILLVGQINRLLRPSMKLH</sequence>
<dbReference type="SUPFAM" id="SSF51905">
    <property type="entry name" value="FAD/NAD(P)-binding domain"/>
    <property type="match status" value="1"/>
</dbReference>
<dbReference type="Proteomes" id="UP000060132">
    <property type="component" value="Chromosome"/>
</dbReference>
<evidence type="ECO:0000313" key="7">
    <source>
        <dbReference type="EMBL" id="AKO32253.1"/>
    </source>
</evidence>
<dbReference type="Pfam" id="PF07992">
    <property type="entry name" value="Pyr_redox_2"/>
    <property type="match status" value="1"/>
</dbReference>
<dbReference type="InterPro" id="IPR023753">
    <property type="entry name" value="FAD/NAD-binding_dom"/>
</dbReference>
<comment type="cofactor">
    <cofactor evidence="1">
        <name>FAD</name>
        <dbReference type="ChEBI" id="CHEBI:57692"/>
    </cofactor>
</comment>
<evidence type="ECO:0000256" key="5">
    <source>
        <dbReference type="ARBA" id="ARBA00023002"/>
    </source>
</evidence>
<comment type="similarity">
    <text evidence="2">Belongs to the NADH dehydrogenase family.</text>
</comment>
<evidence type="ECO:0000313" key="8">
    <source>
        <dbReference type="Proteomes" id="UP000060132"/>
    </source>
</evidence>
<dbReference type="PRINTS" id="PR00411">
    <property type="entry name" value="PNDRDTASEI"/>
</dbReference>